<dbReference type="GO" id="GO:0005874">
    <property type="term" value="C:microtubule"/>
    <property type="evidence" value="ECO:0007669"/>
    <property type="project" value="TreeGrafter"/>
</dbReference>
<dbReference type="GO" id="GO:0016020">
    <property type="term" value="C:membrane"/>
    <property type="evidence" value="ECO:0007669"/>
    <property type="project" value="TreeGrafter"/>
</dbReference>
<reference evidence="7" key="1">
    <citation type="journal article" date="2015" name="BMC Genomics">
        <title>Genomic and transcriptomic analysis of the endophytic fungus Pestalotiopsis fici reveals its lifestyle and high potential for synthesis of natural products.</title>
        <authorList>
            <person name="Wang X."/>
            <person name="Zhang X."/>
            <person name="Liu L."/>
            <person name="Xiang M."/>
            <person name="Wang W."/>
            <person name="Sun X."/>
            <person name="Che Y."/>
            <person name="Guo L."/>
            <person name="Liu G."/>
            <person name="Guo L."/>
            <person name="Wang C."/>
            <person name="Yin W.B."/>
            <person name="Stadler M."/>
            <person name="Zhang X."/>
            <person name="Liu X."/>
        </authorList>
    </citation>
    <scope>NUCLEOTIDE SEQUENCE [LARGE SCALE GENOMIC DNA]</scope>
    <source>
        <strain evidence="7">W106-1 / CGMCC3.15140</strain>
    </source>
</reference>
<dbReference type="Proteomes" id="UP000030651">
    <property type="component" value="Unassembled WGS sequence"/>
</dbReference>
<evidence type="ECO:0000256" key="1">
    <source>
        <dbReference type="ARBA" id="ARBA00022741"/>
    </source>
</evidence>
<keyword evidence="2" id="KW-0342">GTP-binding</keyword>
<dbReference type="STRING" id="1229662.W3WQF5"/>
<dbReference type="eggNOG" id="KOG0446">
    <property type="taxonomic scope" value="Eukaryota"/>
</dbReference>
<dbReference type="PRINTS" id="PR00195">
    <property type="entry name" value="DYNAMIN"/>
</dbReference>
<protein>
    <recommendedName>
        <fullName evidence="8">GED domain-containing protein</fullName>
    </recommendedName>
</protein>
<dbReference type="HOGENOM" id="CLU_008964_7_1_1"/>
<keyword evidence="7" id="KW-1185">Reference proteome</keyword>
<dbReference type="EMBL" id="KI912118">
    <property type="protein sequence ID" value="ETS75372.1"/>
    <property type="molecule type" value="Genomic_DNA"/>
</dbReference>
<dbReference type="OMA" id="TDHYISQ"/>
<dbReference type="PANTHER" id="PTHR11566">
    <property type="entry name" value="DYNAMIN"/>
    <property type="match status" value="1"/>
</dbReference>
<dbReference type="GO" id="GO:0000266">
    <property type="term" value="P:mitochondrial fission"/>
    <property type="evidence" value="ECO:0007669"/>
    <property type="project" value="TreeGrafter"/>
</dbReference>
<accession>W3WQF5</accession>
<evidence type="ECO:0008006" key="8">
    <source>
        <dbReference type="Google" id="ProtNLM"/>
    </source>
</evidence>
<feature type="region of interest" description="Disordered" evidence="3">
    <location>
        <begin position="458"/>
        <end position="483"/>
    </location>
</feature>
<evidence type="ECO:0000259" key="4">
    <source>
        <dbReference type="PROSITE" id="PS51388"/>
    </source>
</evidence>
<dbReference type="GO" id="GO:0005525">
    <property type="term" value="F:GTP binding"/>
    <property type="evidence" value="ECO:0007669"/>
    <property type="project" value="InterPro"/>
</dbReference>
<dbReference type="GO" id="GO:0016559">
    <property type="term" value="P:peroxisome fission"/>
    <property type="evidence" value="ECO:0007669"/>
    <property type="project" value="TreeGrafter"/>
</dbReference>
<dbReference type="Gene3D" id="3.40.50.300">
    <property type="entry name" value="P-loop containing nucleotide triphosphate hydrolases"/>
    <property type="match status" value="1"/>
</dbReference>
<dbReference type="InterPro" id="IPR045063">
    <property type="entry name" value="Dynamin_N"/>
</dbReference>
<evidence type="ECO:0000313" key="7">
    <source>
        <dbReference type="Proteomes" id="UP000030651"/>
    </source>
</evidence>
<gene>
    <name evidence="6" type="ORF">PFICI_12316</name>
</gene>
<dbReference type="Pfam" id="PF01031">
    <property type="entry name" value="Dynamin_M"/>
    <property type="match status" value="1"/>
</dbReference>
<dbReference type="InterPro" id="IPR020850">
    <property type="entry name" value="GED_dom"/>
</dbReference>
<dbReference type="SMART" id="SM00053">
    <property type="entry name" value="DYNc"/>
    <property type="match status" value="1"/>
</dbReference>
<dbReference type="KEGG" id="pfy:PFICI_12316"/>
<dbReference type="PANTHER" id="PTHR11566:SF66">
    <property type="entry name" value="INTERFERON-INDUCED GTP-BINDING PROTEIN MX"/>
    <property type="match status" value="1"/>
</dbReference>
<dbReference type="PROSITE" id="PS51718">
    <property type="entry name" value="G_DYNAMIN_2"/>
    <property type="match status" value="1"/>
</dbReference>
<evidence type="ECO:0000256" key="2">
    <source>
        <dbReference type="ARBA" id="ARBA00023134"/>
    </source>
</evidence>
<dbReference type="OrthoDB" id="415706at2759"/>
<dbReference type="InterPro" id="IPR000375">
    <property type="entry name" value="Dynamin_stalk"/>
</dbReference>
<dbReference type="Gene3D" id="1.20.120.1240">
    <property type="entry name" value="Dynamin, middle domain"/>
    <property type="match status" value="1"/>
</dbReference>
<dbReference type="SUPFAM" id="SSF52540">
    <property type="entry name" value="P-loop containing nucleoside triphosphate hydrolases"/>
    <property type="match status" value="1"/>
</dbReference>
<dbReference type="Pfam" id="PF00350">
    <property type="entry name" value="Dynamin_N"/>
    <property type="match status" value="1"/>
</dbReference>
<evidence type="ECO:0000313" key="6">
    <source>
        <dbReference type="EMBL" id="ETS75372.1"/>
    </source>
</evidence>
<dbReference type="GO" id="GO:0006897">
    <property type="term" value="P:endocytosis"/>
    <property type="evidence" value="ECO:0007669"/>
    <property type="project" value="TreeGrafter"/>
</dbReference>
<keyword evidence="1" id="KW-0547">Nucleotide-binding</keyword>
<dbReference type="GO" id="GO:0008017">
    <property type="term" value="F:microtubule binding"/>
    <property type="evidence" value="ECO:0007669"/>
    <property type="project" value="TreeGrafter"/>
</dbReference>
<dbReference type="InterPro" id="IPR001401">
    <property type="entry name" value="Dynamin_GTPase"/>
</dbReference>
<name>W3WQF5_PESFW</name>
<dbReference type="InterPro" id="IPR027417">
    <property type="entry name" value="P-loop_NTPase"/>
</dbReference>
<dbReference type="GO" id="GO:0048312">
    <property type="term" value="P:intracellular distribution of mitochondria"/>
    <property type="evidence" value="ECO:0007669"/>
    <property type="project" value="TreeGrafter"/>
</dbReference>
<feature type="region of interest" description="Disordered" evidence="3">
    <location>
        <begin position="1"/>
        <end position="33"/>
    </location>
</feature>
<evidence type="ECO:0000259" key="5">
    <source>
        <dbReference type="PROSITE" id="PS51718"/>
    </source>
</evidence>
<dbReference type="RefSeq" id="XP_007839088.1">
    <property type="nucleotide sequence ID" value="XM_007840897.1"/>
</dbReference>
<sequence>MDSTTDSESSSTQDHIQTPLDSKSSDIVSGPATLKKLDATPTLESLQTDEQRRVLDIVADLRKCGLESVLSLPQLVVCGDQSSGKSSLLEALTEIPFPRNDNLCTRYATEIILRRAAVESLTIKVIPDSKRPVTEQATIRAFKAFITSFDELPAIMNQASALMGIDGASASGPRTGAFARDVLSVEIEGPARPQLTLVDLPGLIQTKTKGVSDADIDMVNEITDHYISQPRTICLAVVSATNDYANQGILTKVRKVDPDGERTLGVITKPDRLIPGSGLEQSFITLARNEDVFFKLGWHVIKNRSFEEADNSFLERNLSEDSFFRRSNFKTMPEEHLGIAALRDRLSSVLFSHVKQELPKLREDLQTALSDSKSQAGILGKPRTTASDCKDYMITLSLAFYDVCKAAVNGHYQGNYFTQNPDATFSVTSPASIRRLRAVVQVMNTTFSDTVRTKGHKYHINKSSSASKTEPTPPGTEDVDPYNPLRRNLPVALSKSEALDWVQNVVLRSRGPELLGNFNPLAIGELFWEQSARWKQLALDHIDNVSMVCGRFLDALLKDQSPKDMQPRVWSVMIQEVLATRKDASIRELDQIWDDLRHFPINYNHYYTDMVKKQQMERSKGSLSEAIKAATSHTRLPNCNSDHTTASVDVDLAFLKYSEDIDPDMNQGSCEDVLDCLLAIYKVQQKTFIANVTTQVIERHIVRDLEGIFCPVSVHLLSEAELLGLASEPMSTRTQRSFLEDRIKKLEGGHAILRSVLASSVL</sequence>
<dbReference type="GeneID" id="19277329"/>
<feature type="domain" description="GED" evidence="4">
    <location>
        <begin position="670"/>
        <end position="761"/>
    </location>
</feature>
<dbReference type="InterPro" id="IPR022812">
    <property type="entry name" value="Dynamin"/>
</dbReference>
<proteinExistence type="predicted"/>
<dbReference type="FunFam" id="3.40.50.300:FF:001425">
    <property type="entry name" value="Dynamin GTPase, putative"/>
    <property type="match status" value="1"/>
</dbReference>
<dbReference type="InterPro" id="IPR030381">
    <property type="entry name" value="G_DYNAMIN_dom"/>
</dbReference>
<feature type="compositionally biased region" description="Low complexity" evidence="3">
    <location>
        <begin position="1"/>
        <end position="14"/>
    </location>
</feature>
<feature type="compositionally biased region" description="Polar residues" evidence="3">
    <location>
        <begin position="15"/>
        <end position="27"/>
    </location>
</feature>
<dbReference type="GO" id="GO:0005739">
    <property type="term" value="C:mitochondrion"/>
    <property type="evidence" value="ECO:0007669"/>
    <property type="project" value="TreeGrafter"/>
</dbReference>
<dbReference type="InParanoid" id="W3WQF5"/>
<dbReference type="AlphaFoldDB" id="W3WQF5"/>
<evidence type="ECO:0000256" key="3">
    <source>
        <dbReference type="SAM" id="MobiDB-lite"/>
    </source>
</evidence>
<dbReference type="PROSITE" id="PS51388">
    <property type="entry name" value="GED"/>
    <property type="match status" value="1"/>
</dbReference>
<feature type="domain" description="Dynamin-type G" evidence="5">
    <location>
        <begin position="69"/>
        <end position="359"/>
    </location>
</feature>
<dbReference type="CDD" id="cd08771">
    <property type="entry name" value="DLP_1"/>
    <property type="match status" value="1"/>
</dbReference>
<feature type="compositionally biased region" description="Polar residues" evidence="3">
    <location>
        <begin position="461"/>
        <end position="470"/>
    </location>
</feature>
<organism evidence="6 7">
    <name type="scientific">Pestalotiopsis fici (strain W106-1 / CGMCC3.15140)</name>
    <dbReference type="NCBI Taxonomy" id="1229662"/>
    <lineage>
        <taxon>Eukaryota</taxon>
        <taxon>Fungi</taxon>
        <taxon>Dikarya</taxon>
        <taxon>Ascomycota</taxon>
        <taxon>Pezizomycotina</taxon>
        <taxon>Sordariomycetes</taxon>
        <taxon>Xylariomycetidae</taxon>
        <taxon>Amphisphaeriales</taxon>
        <taxon>Sporocadaceae</taxon>
        <taxon>Pestalotiopsis</taxon>
    </lineage>
</organism>
<dbReference type="GO" id="GO:0003924">
    <property type="term" value="F:GTPase activity"/>
    <property type="evidence" value="ECO:0007669"/>
    <property type="project" value="InterPro"/>
</dbReference>